<dbReference type="PANTHER" id="PTHR22930">
    <property type="match status" value="1"/>
</dbReference>
<comment type="similarity">
    <text evidence="3">Belongs to the HARBI1 family.</text>
</comment>
<keyword evidence="6" id="KW-0378">Hydrolase</keyword>
<evidence type="ECO:0000313" key="11">
    <source>
        <dbReference type="Proteomes" id="UP000472265"/>
    </source>
</evidence>
<dbReference type="GeneTree" id="ENSGT00940000164797"/>
<sequence>MCNRQHISSIYCSLIGAMQKRQHINLKMTDFIKNAQRIKLISINFNNKQMIIIMINVHFLLQPPNPRQYCQLNATAPIIQLFFDGQSDLRVDFRLSRGSFNALMEAMGGDTDHGWDPEIACLVFLFWLASGTSYRVVSRAFDMPRTSVHRAIHTTSAKIASLFAQTVHHPKEEELVTVGAGFARMAGSAAFSRVVGSIDGCHVRVKPPANDADCYLNLKLFYSVQLQAVVDHTAKFIDVCVGYTGSVHDSRVLKNSPLYTEKQYPPPGYCLIGDGGYPCLSYPITLMTPYRQPLRSQQQAAYNSLLKALEVDVLFVPEVILCCTILHNICLSQGDVLDPEDGEEGVAGAAEEEDPGREAAPPGTLSGAEERNRMAALCYEEQQQNTQVLL</sequence>
<reference evidence="10" key="2">
    <citation type="submission" date="2025-08" db="UniProtKB">
        <authorList>
            <consortium name="Ensembl"/>
        </authorList>
    </citation>
    <scope>IDENTIFICATION</scope>
</reference>
<dbReference type="OMA" id="PHSTVHC"/>
<organism evidence="10 11">
    <name type="scientific">Sparus aurata</name>
    <name type="common">Gilthead sea bream</name>
    <dbReference type="NCBI Taxonomy" id="8175"/>
    <lineage>
        <taxon>Eukaryota</taxon>
        <taxon>Metazoa</taxon>
        <taxon>Chordata</taxon>
        <taxon>Craniata</taxon>
        <taxon>Vertebrata</taxon>
        <taxon>Euteleostomi</taxon>
        <taxon>Actinopterygii</taxon>
        <taxon>Neopterygii</taxon>
        <taxon>Teleostei</taxon>
        <taxon>Neoteleostei</taxon>
        <taxon>Acanthomorphata</taxon>
        <taxon>Eupercaria</taxon>
        <taxon>Spariformes</taxon>
        <taxon>Sparidae</taxon>
        <taxon>Sparus</taxon>
    </lineage>
</organism>
<dbReference type="GO" id="GO:0016787">
    <property type="term" value="F:hydrolase activity"/>
    <property type="evidence" value="ECO:0007669"/>
    <property type="project" value="UniProtKB-KW"/>
</dbReference>
<accession>A0A671WXN9</accession>
<keyword evidence="7" id="KW-0539">Nucleus</keyword>
<protein>
    <recommendedName>
        <fullName evidence="9">DDE Tnp4 domain-containing protein</fullName>
    </recommendedName>
</protein>
<evidence type="ECO:0000256" key="1">
    <source>
        <dbReference type="ARBA" id="ARBA00001968"/>
    </source>
</evidence>
<keyword evidence="4" id="KW-0540">Nuclease</keyword>
<evidence type="ECO:0000256" key="6">
    <source>
        <dbReference type="ARBA" id="ARBA00022801"/>
    </source>
</evidence>
<dbReference type="InParanoid" id="A0A671WXN9"/>
<dbReference type="GO" id="GO:0004518">
    <property type="term" value="F:nuclease activity"/>
    <property type="evidence" value="ECO:0007669"/>
    <property type="project" value="UniProtKB-KW"/>
</dbReference>
<dbReference type="GO" id="GO:0005634">
    <property type="term" value="C:nucleus"/>
    <property type="evidence" value="ECO:0007669"/>
    <property type="project" value="UniProtKB-SubCell"/>
</dbReference>
<dbReference type="GO" id="GO:0046872">
    <property type="term" value="F:metal ion binding"/>
    <property type="evidence" value="ECO:0007669"/>
    <property type="project" value="UniProtKB-KW"/>
</dbReference>
<evidence type="ECO:0000313" key="10">
    <source>
        <dbReference type="Ensembl" id="ENSSAUP00010042781.1"/>
    </source>
</evidence>
<evidence type="ECO:0000256" key="5">
    <source>
        <dbReference type="ARBA" id="ARBA00022723"/>
    </source>
</evidence>
<name>A0A671WXN9_SPAAU</name>
<feature type="domain" description="DDE Tnp4" evidence="9">
    <location>
        <begin position="198"/>
        <end position="306"/>
    </location>
</feature>
<feature type="compositionally biased region" description="Acidic residues" evidence="8">
    <location>
        <begin position="341"/>
        <end position="355"/>
    </location>
</feature>
<dbReference type="AlphaFoldDB" id="A0A671WXN9"/>
<comment type="subcellular location">
    <subcellularLocation>
        <location evidence="2">Nucleus</location>
    </subcellularLocation>
</comment>
<keyword evidence="5" id="KW-0479">Metal-binding</keyword>
<proteinExistence type="inferred from homology"/>
<evidence type="ECO:0000256" key="3">
    <source>
        <dbReference type="ARBA" id="ARBA00006958"/>
    </source>
</evidence>
<keyword evidence="11" id="KW-1185">Reference proteome</keyword>
<comment type="cofactor">
    <cofactor evidence="1">
        <name>a divalent metal cation</name>
        <dbReference type="ChEBI" id="CHEBI:60240"/>
    </cofactor>
</comment>
<dbReference type="Pfam" id="PF13359">
    <property type="entry name" value="DDE_Tnp_4"/>
    <property type="match status" value="1"/>
</dbReference>
<evidence type="ECO:0000256" key="8">
    <source>
        <dbReference type="SAM" id="MobiDB-lite"/>
    </source>
</evidence>
<evidence type="ECO:0000256" key="7">
    <source>
        <dbReference type="ARBA" id="ARBA00023242"/>
    </source>
</evidence>
<dbReference type="PANTHER" id="PTHR22930:SF206">
    <property type="entry name" value="NUCLEASE HARBI1"/>
    <property type="match status" value="1"/>
</dbReference>
<evidence type="ECO:0000259" key="9">
    <source>
        <dbReference type="Pfam" id="PF13359"/>
    </source>
</evidence>
<dbReference type="Ensembl" id="ENSSAUT00010045021.1">
    <property type="protein sequence ID" value="ENSSAUP00010042781.1"/>
    <property type="gene ID" value="ENSSAUG00010017966.1"/>
</dbReference>
<feature type="region of interest" description="Disordered" evidence="8">
    <location>
        <begin position="341"/>
        <end position="366"/>
    </location>
</feature>
<evidence type="ECO:0000256" key="4">
    <source>
        <dbReference type="ARBA" id="ARBA00022722"/>
    </source>
</evidence>
<reference evidence="10" key="1">
    <citation type="submission" date="2021-04" db="EMBL/GenBank/DDBJ databases">
        <authorList>
            <consortium name="Wellcome Sanger Institute Data Sharing"/>
        </authorList>
    </citation>
    <scope>NUCLEOTIDE SEQUENCE [LARGE SCALE GENOMIC DNA]</scope>
</reference>
<dbReference type="InterPro" id="IPR027806">
    <property type="entry name" value="HARBI1_dom"/>
</dbReference>
<dbReference type="Proteomes" id="UP000472265">
    <property type="component" value="Chromosome 24"/>
</dbReference>
<evidence type="ECO:0000256" key="2">
    <source>
        <dbReference type="ARBA" id="ARBA00004123"/>
    </source>
</evidence>
<dbReference type="InterPro" id="IPR045249">
    <property type="entry name" value="HARBI1-like"/>
</dbReference>
<reference evidence="10" key="3">
    <citation type="submission" date="2025-09" db="UniProtKB">
        <authorList>
            <consortium name="Ensembl"/>
        </authorList>
    </citation>
    <scope>IDENTIFICATION</scope>
</reference>